<comment type="caution">
    <text evidence="1">The sequence shown here is derived from an EMBL/GenBank/DDBJ whole genome shotgun (WGS) entry which is preliminary data.</text>
</comment>
<evidence type="ECO:0000313" key="1">
    <source>
        <dbReference type="EMBL" id="OAF65062.1"/>
    </source>
</evidence>
<dbReference type="EMBL" id="LWCA01001466">
    <property type="protein sequence ID" value="OAF65062.1"/>
    <property type="molecule type" value="Genomic_DNA"/>
</dbReference>
<proteinExistence type="predicted"/>
<dbReference type="Proteomes" id="UP000078046">
    <property type="component" value="Unassembled WGS sequence"/>
</dbReference>
<sequence>MPCRDFAQQIIKNNPQISAFYLRNELNIKKFDKSSISRVLHVYIDNGNVVDKLMNNSRPEKIGPNKRGLIKMKFSRHFSQGSCQGTQCPSQNDYKNVKKSLWNGIPQKKKVPKYKNKKINEIKITLERLYRLHFIG</sequence>
<dbReference type="AlphaFoldDB" id="A0A177AU71"/>
<organism evidence="1 2">
    <name type="scientific">Intoshia linei</name>
    <dbReference type="NCBI Taxonomy" id="1819745"/>
    <lineage>
        <taxon>Eukaryota</taxon>
        <taxon>Metazoa</taxon>
        <taxon>Spiralia</taxon>
        <taxon>Lophotrochozoa</taxon>
        <taxon>Mesozoa</taxon>
        <taxon>Orthonectida</taxon>
        <taxon>Rhopaluridae</taxon>
        <taxon>Intoshia</taxon>
    </lineage>
</organism>
<evidence type="ECO:0000313" key="2">
    <source>
        <dbReference type="Proteomes" id="UP000078046"/>
    </source>
</evidence>
<gene>
    <name evidence="1" type="ORF">A3Q56_07223</name>
</gene>
<reference evidence="1 2" key="1">
    <citation type="submission" date="2016-04" db="EMBL/GenBank/DDBJ databases">
        <title>The genome of Intoshia linei affirms orthonectids as highly simplified spiralians.</title>
        <authorList>
            <person name="Mikhailov K.V."/>
            <person name="Slusarev G.S."/>
            <person name="Nikitin M.A."/>
            <person name="Logacheva M.D."/>
            <person name="Penin A."/>
            <person name="Aleoshin V."/>
            <person name="Panchin Y.V."/>
        </authorList>
    </citation>
    <scope>NUCLEOTIDE SEQUENCE [LARGE SCALE GENOMIC DNA]</scope>
    <source>
        <strain evidence="1">Intl2013</strain>
        <tissue evidence="1">Whole animal</tissue>
    </source>
</reference>
<accession>A0A177AU71</accession>
<keyword evidence="2" id="KW-1185">Reference proteome</keyword>
<name>A0A177AU71_9BILA</name>
<protein>
    <submittedName>
        <fullName evidence="1">Uncharacterized protein</fullName>
    </submittedName>
</protein>